<protein>
    <submittedName>
        <fullName evidence="2">Uncharacterized protein</fullName>
    </submittedName>
</protein>
<keyword evidence="1" id="KW-1133">Transmembrane helix</keyword>
<sequence>MAARRWITSNAFACFAVLLAVLSCFLVTPDEHYLGYIDYRTIVALTCMLTAIAALERLGAFTVAAEHRPNPRG</sequence>
<keyword evidence="1" id="KW-0472">Membrane</keyword>
<keyword evidence="1" id="KW-0812">Transmembrane</keyword>
<organism evidence="2 3">
    <name type="scientific">Nesterenkonia sedimenti</name>
    <dbReference type="NCBI Taxonomy" id="1463632"/>
    <lineage>
        <taxon>Bacteria</taxon>
        <taxon>Bacillati</taxon>
        <taxon>Actinomycetota</taxon>
        <taxon>Actinomycetes</taxon>
        <taxon>Micrococcales</taxon>
        <taxon>Micrococcaceae</taxon>
        <taxon>Nesterenkonia</taxon>
    </lineage>
</organism>
<name>A0A7X8TL29_9MICC</name>
<evidence type="ECO:0000313" key="3">
    <source>
        <dbReference type="Proteomes" id="UP000523139"/>
    </source>
</evidence>
<dbReference type="PROSITE" id="PS51257">
    <property type="entry name" value="PROKAR_LIPOPROTEIN"/>
    <property type="match status" value="1"/>
</dbReference>
<accession>A0A7X8TL29</accession>
<keyword evidence="3" id="KW-1185">Reference proteome</keyword>
<dbReference type="AlphaFoldDB" id="A0A7X8TL29"/>
<feature type="transmembrane region" description="Helical" evidence="1">
    <location>
        <begin position="42"/>
        <end position="65"/>
    </location>
</feature>
<gene>
    <name evidence="2" type="ORF">HGQ17_11270</name>
</gene>
<dbReference type="EMBL" id="JABAHY010000011">
    <property type="protein sequence ID" value="NLS10560.1"/>
    <property type="molecule type" value="Genomic_DNA"/>
</dbReference>
<evidence type="ECO:0000313" key="2">
    <source>
        <dbReference type="EMBL" id="NLS10560.1"/>
    </source>
</evidence>
<evidence type="ECO:0000256" key="1">
    <source>
        <dbReference type="SAM" id="Phobius"/>
    </source>
</evidence>
<reference evidence="2 3" key="1">
    <citation type="submission" date="2020-04" db="EMBL/GenBank/DDBJ databases">
        <title>Nesterenkonia sp. nov., isolated from marine sediment.</title>
        <authorList>
            <person name="Zhang G."/>
        </authorList>
    </citation>
    <scope>NUCLEOTIDE SEQUENCE [LARGE SCALE GENOMIC DNA]</scope>
    <source>
        <strain evidence="2 3">MY13</strain>
    </source>
</reference>
<comment type="caution">
    <text evidence="2">The sequence shown here is derived from an EMBL/GenBank/DDBJ whole genome shotgun (WGS) entry which is preliminary data.</text>
</comment>
<proteinExistence type="predicted"/>
<dbReference type="Proteomes" id="UP000523139">
    <property type="component" value="Unassembled WGS sequence"/>
</dbReference>
<dbReference type="RefSeq" id="WP_168888042.1">
    <property type="nucleotide sequence ID" value="NZ_JABAHY010000011.1"/>
</dbReference>